<dbReference type="OrthoDB" id="214902at2"/>
<name>A0A1I4P607_9RHOB</name>
<keyword evidence="3" id="KW-1185">Reference proteome</keyword>
<dbReference type="Pfam" id="PF04993">
    <property type="entry name" value="TfoX_N"/>
    <property type="match status" value="1"/>
</dbReference>
<protein>
    <submittedName>
        <fullName evidence="2">TfoX N-terminal domain-containing protein</fullName>
    </submittedName>
</protein>
<organism evidence="2 3">
    <name type="scientific">Shimia aestuarii</name>
    <dbReference type="NCBI Taxonomy" id="254406"/>
    <lineage>
        <taxon>Bacteria</taxon>
        <taxon>Pseudomonadati</taxon>
        <taxon>Pseudomonadota</taxon>
        <taxon>Alphaproteobacteria</taxon>
        <taxon>Rhodobacterales</taxon>
        <taxon>Roseobacteraceae</taxon>
    </lineage>
</organism>
<reference evidence="2 3" key="1">
    <citation type="submission" date="2016-10" db="EMBL/GenBank/DDBJ databases">
        <authorList>
            <person name="de Groot N.N."/>
        </authorList>
    </citation>
    <scope>NUCLEOTIDE SEQUENCE [LARGE SCALE GENOMIC DNA]</scope>
    <source>
        <strain evidence="2 3">DSM 15283</strain>
    </source>
</reference>
<dbReference type="AlphaFoldDB" id="A0A1I4P607"/>
<dbReference type="Proteomes" id="UP000199144">
    <property type="component" value="Unassembled WGS sequence"/>
</dbReference>
<dbReference type="Gene3D" id="3.30.1460.30">
    <property type="entry name" value="YgaC/TfoX-N like chaperone"/>
    <property type="match status" value="1"/>
</dbReference>
<accession>A0A1I4P607</accession>
<proteinExistence type="predicted"/>
<dbReference type="STRING" id="254406.SAMN04488042_10593"/>
<dbReference type="RefSeq" id="WP_093094276.1">
    <property type="nucleotide sequence ID" value="NZ_FOTQ01000005.1"/>
</dbReference>
<sequence length="109" mass="11658">MAYDEGLASILRDDLAERENVTEKKMFGGLCFMLDGNMLCGVHKGGGMFRVGKDNHTAALAIEGASPMAFTGRPMGGMVDVDEDVMADDTRRGQVMALALNFVTSLPAK</sequence>
<dbReference type="SUPFAM" id="SSF159894">
    <property type="entry name" value="YgaC/TfoX-N like"/>
    <property type="match status" value="1"/>
</dbReference>
<evidence type="ECO:0000313" key="3">
    <source>
        <dbReference type="Proteomes" id="UP000199144"/>
    </source>
</evidence>
<evidence type="ECO:0000259" key="1">
    <source>
        <dbReference type="Pfam" id="PF04993"/>
    </source>
</evidence>
<gene>
    <name evidence="2" type="ORF">SAMN04488042_10593</name>
</gene>
<dbReference type="EMBL" id="FOTQ01000005">
    <property type="protein sequence ID" value="SFM23159.1"/>
    <property type="molecule type" value="Genomic_DNA"/>
</dbReference>
<feature type="domain" description="TfoX N-terminal" evidence="1">
    <location>
        <begin position="15"/>
        <end position="101"/>
    </location>
</feature>
<evidence type="ECO:0000313" key="2">
    <source>
        <dbReference type="EMBL" id="SFM23159.1"/>
    </source>
</evidence>
<dbReference type="InterPro" id="IPR007076">
    <property type="entry name" value="TfoX_N"/>
</dbReference>